<dbReference type="PANTHER" id="PTHR11879">
    <property type="entry name" value="ASPARTATE AMINOTRANSFERASE"/>
    <property type="match status" value="1"/>
</dbReference>
<evidence type="ECO:0000256" key="13">
    <source>
        <dbReference type="ARBA" id="ARBA00042891"/>
    </source>
</evidence>
<comment type="similarity">
    <text evidence="2">Belongs to the class-I pyridoxal-phosphate-dependent aminotransferase family.</text>
</comment>
<evidence type="ECO:0000256" key="10">
    <source>
        <dbReference type="ARBA" id="ARBA00041257"/>
    </source>
</evidence>
<evidence type="ECO:0000256" key="2">
    <source>
        <dbReference type="ARBA" id="ARBA00007441"/>
    </source>
</evidence>
<dbReference type="InterPro" id="IPR004839">
    <property type="entry name" value="Aminotransferase_I/II_large"/>
</dbReference>
<dbReference type="GO" id="GO:0004069">
    <property type="term" value="F:L-aspartate:2-oxoglutarate aminotransferase activity"/>
    <property type="evidence" value="ECO:0007669"/>
    <property type="project" value="UniProtKB-EC"/>
</dbReference>
<dbReference type="GO" id="GO:0006533">
    <property type="term" value="P:L-aspartate catabolic process"/>
    <property type="evidence" value="ECO:0007669"/>
    <property type="project" value="TreeGrafter"/>
</dbReference>
<dbReference type="InterPro" id="IPR000796">
    <property type="entry name" value="Asp_trans"/>
</dbReference>
<dbReference type="FunFam" id="3.40.640.10:FF:000066">
    <property type="entry name" value="Aspartate aminotransferase"/>
    <property type="match status" value="1"/>
</dbReference>
<dbReference type="OrthoDB" id="6752799at2759"/>
<dbReference type="PRINTS" id="PR00799">
    <property type="entry name" value="TRANSAMINASE"/>
</dbReference>
<evidence type="ECO:0000256" key="1">
    <source>
        <dbReference type="ARBA" id="ARBA00001933"/>
    </source>
</evidence>
<dbReference type="GO" id="GO:0030170">
    <property type="term" value="F:pyridoxal phosphate binding"/>
    <property type="evidence" value="ECO:0007669"/>
    <property type="project" value="InterPro"/>
</dbReference>
<dbReference type="InterPro" id="IPR015422">
    <property type="entry name" value="PyrdxlP-dep_Trfase_small"/>
</dbReference>
<dbReference type="InterPro" id="IPR015421">
    <property type="entry name" value="PyrdxlP-dep_Trfase_major"/>
</dbReference>
<keyword evidence="6" id="KW-0808">Transferase</keyword>
<keyword evidence="5" id="KW-0032">Aminotransferase</keyword>
<keyword evidence="7" id="KW-0663">Pyridoxal phosphate</keyword>
<dbReference type="Gene3D" id="3.40.640.10">
    <property type="entry name" value="Type I PLP-dependent aspartate aminotransferase-like (Major domain)"/>
    <property type="match status" value="1"/>
</dbReference>
<dbReference type="NCBIfam" id="NF006719">
    <property type="entry name" value="PRK09257.1"/>
    <property type="match status" value="1"/>
</dbReference>
<feature type="domain" description="Aminotransferase class I/classII large" evidence="14">
    <location>
        <begin position="61"/>
        <end position="427"/>
    </location>
</feature>
<evidence type="ECO:0000313" key="15">
    <source>
        <dbReference type="EMBL" id="CAH1155189.1"/>
    </source>
</evidence>
<comment type="subunit">
    <text evidence="3">Homodimer.</text>
</comment>
<sequence length="433" mass="48981">MIRLCQKISSETITIPPLLIPQLTIALVPRRPNSRWADVPFNPPDSIFGLLEAFHKDPSPNKINLGIGAYRTDSSQPYVLPSVRKAEEKLRKKNLNKEYSFIAGSTEFCQLSFDFALGEDNVISKEGLNATVQTISGTGALSLMALFLKRFYPGEKTIYLPKHTWNNHITVFSFFNLPLDYYRYYDEPARKLDYQGLIEDLSNIPDASMVLFHPCAHNPTGMDPDQDQWVALSRLAKEKDLFVLFDMAYQGFATGDADVDAFAVRQFASEGVPFALSQSWSKNMGLYGERTGALTILGDSKDDVRRILSQLKGKIRAIYSNPPIHGARIVTEILTDPELKQQWLGEMKGMIDRMISVRKVLRESLLKYGSVHDWGHIVKQKGMFCFTGMDAKQVERMTREFKIYMGKDGRISIAGVTTKNVDYIARAMHEVTK</sequence>
<organism evidence="15 16">
    <name type="scientific">Phaedon cochleariae</name>
    <name type="common">Mustard beetle</name>
    <dbReference type="NCBI Taxonomy" id="80249"/>
    <lineage>
        <taxon>Eukaryota</taxon>
        <taxon>Metazoa</taxon>
        <taxon>Ecdysozoa</taxon>
        <taxon>Arthropoda</taxon>
        <taxon>Hexapoda</taxon>
        <taxon>Insecta</taxon>
        <taxon>Pterygota</taxon>
        <taxon>Neoptera</taxon>
        <taxon>Endopterygota</taxon>
        <taxon>Coleoptera</taxon>
        <taxon>Polyphaga</taxon>
        <taxon>Cucujiformia</taxon>
        <taxon>Chrysomeloidea</taxon>
        <taxon>Chrysomelidae</taxon>
        <taxon>Chrysomelinae</taxon>
        <taxon>Chrysomelini</taxon>
        <taxon>Phaedon</taxon>
    </lineage>
</organism>
<evidence type="ECO:0000256" key="6">
    <source>
        <dbReference type="ARBA" id="ARBA00022679"/>
    </source>
</evidence>
<protein>
    <recommendedName>
        <fullName evidence="9">Aspartate aminotransferase, mitochondrial</fullName>
        <ecNumber evidence="4">2.6.1.1</ecNumber>
    </recommendedName>
    <alternativeName>
        <fullName evidence="10">Kynurenine aminotransferase 4</fullName>
    </alternativeName>
    <alternativeName>
        <fullName evidence="13">Kynurenine aminotransferase IV</fullName>
    </alternativeName>
    <alternativeName>
        <fullName evidence="12">Kynurenine--oxoglutarate transaminase 4</fullName>
    </alternativeName>
    <alternativeName>
        <fullName evidence="11">Kynurenine--oxoglutarate transaminase IV</fullName>
    </alternativeName>
    <alternativeName>
        <fullName evidence="8">Transaminase A</fullName>
    </alternativeName>
</protein>
<proteinExistence type="inferred from homology"/>
<accession>A0A9P0GM13</accession>
<evidence type="ECO:0000256" key="12">
    <source>
        <dbReference type="ARBA" id="ARBA00042867"/>
    </source>
</evidence>
<dbReference type="Pfam" id="PF00155">
    <property type="entry name" value="Aminotran_1_2"/>
    <property type="match status" value="1"/>
</dbReference>
<dbReference type="GO" id="GO:0005739">
    <property type="term" value="C:mitochondrion"/>
    <property type="evidence" value="ECO:0007669"/>
    <property type="project" value="TreeGrafter"/>
</dbReference>
<evidence type="ECO:0000256" key="3">
    <source>
        <dbReference type="ARBA" id="ARBA00011738"/>
    </source>
</evidence>
<dbReference type="Proteomes" id="UP001153737">
    <property type="component" value="Chromosome 17"/>
</dbReference>
<dbReference type="SUPFAM" id="SSF53383">
    <property type="entry name" value="PLP-dependent transferases"/>
    <property type="match status" value="1"/>
</dbReference>
<dbReference type="EMBL" id="OU896723">
    <property type="protein sequence ID" value="CAH1155189.1"/>
    <property type="molecule type" value="Genomic_DNA"/>
</dbReference>
<evidence type="ECO:0000256" key="7">
    <source>
        <dbReference type="ARBA" id="ARBA00022898"/>
    </source>
</evidence>
<dbReference type="PANTHER" id="PTHR11879:SF22">
    <property type="entry name" value="ASPARTATE AMINOTRANSFERASE, MITOCHONDRIAL"/>
    <property type="match status" value="1"/>
</dbReference>
<dbReference type="CDD" id="cd00609">
    <property type="entry name" value="AAT_like"/>
    <property type="match status" value="1"/>
</dbReference>
<gene>
    <name evidence="15" type="ORF">PHAECO_LOCUS5532</name>
</gene>
<dbReference type="InterPro" id="IPR015424">
    <property type="entry name" value="PyrdxlP-dep_Trfase"/>
</dbReference>
<dbReference type="FunFam" id="3.90.1150.10:FF:000001">
    <property type="entry name" value="Aspartate aminotransferase"/>
    <property type="match status" value="1"/>
</dbReference>
<comment type="cofactor">
    <cofactor evidence="1">
        <name>pyridoxal 5'-phosphate</name>
        <dbReference type="ChEBI" id="CHEBI:597326"/>
    </cofactor>
</comment>
<evidence type="ECO:0000256" key="9">
    <source>
        <dbReference type="ARBA" id="ARBA00040891"/>
    </source>
</evidence>
<evidence type="ECO:0000256" key="5">
    <source>
        <dbReference type="ARBA" id="ARBA00022576"/>
    </source>
</evidence>
<evidence type="ECO:0000259" key="14">
    <source>
        <dbReference type="Pfam" id="PF00155"/>
    </source>
</evidence>
<evidence type="ECO:0000256" key="8">
    <source>
        <dbReference type="ARBA" id="ARBA00030923"/>
    </source>
</evidence>
<evidence type="ECO:0000313" key="16">
    <source>
        <dbReference type="Proteomes" id="UP001153737"/>
    </source>
</evidence>
<reference evidence="15" key="1">
    <citation type="submission" date="2022-01" db="EMBL/GenBank/DDBJ databases">
        <authorList>
            <person name="King R."/>
        </authorList>
    </citation>
    <scope>NUCLEOTIDE SEQUENCE</scope>
</reference>
<dbReference type="EC" id="2.6.1.1" evidence="4"/>
<evidence type="ECO:0000256" key="11">
    <source>
        <dbReference type="ARBA" id="ARBA00041746"/>
    </source>
</evidence>
<dbReference type="AlphaFoldDB" id="A0A9P0GM13"/>
<name>A0A9P0GM13_PHACE</name>
<evidence type="ECO:0000256" key="4">
    <source>
        <dbReference type="ARBA" id="ARBA00012753"/>
    </source>
</evidence>
<keyword evidence="16" id="KW-1185">Reference proteome</keyword>
<reference evidence="15" key="2">
    <citation type="submission" date="2022-10" db="EMBL/GenBank/DDBJ databases">
        <authorList>
            <consortium name="ENA_rothamsted_submissions"/>
            <consortium name="culmorum"/>
            <person name="King R."/>
        </authorList>
    </citation>
    <scope>NUCLEOTIDE SEQUENCE</scope>
</reference>
<dbReference type="Gene3D" id="3.90.1150.10">
    <property type="entry name" value="Aspartate Aminotransferase, domain 1"/>
    <property type="match status" value="1"/>
</dbReference>